<dbReference type="OrthoDB" id="185373at2759"/>
<dbReference type="Proteomes" id="UP000230069">
    <property type="component" value="Unassembled WGS sequence"/>
</dbReference>
<dbReference type="EMBL" id="KZ305136">
    <property type="protein sequence ID" value="PIA25288.1"/>
    <property type="molecule type" value="Genomic_DNA"/>
</dbReference>
<evidence type="ECO:0000313" key="1">
    <source>
        <dbReference type="EMBL" id="PIA25288.1"/>
    </source>
</evidence>
<evidence type="ECO:0000313" key="2">
    <source>
        <dbReference type="Proteomes" id="UP000230069"/>
    </source>
</evidence>
<keyword evidence="2" id="KW-1185">Reference proteome</keyword>
<dbReference type="AlphaFoldDB" id="A0A2G5C1W6"/>
<proteinExistence type="predicted"/>
<name>A0A2G5C1W6_AQUCA</name>
<dbReference type="InParanoid" id="A0A2G5C1W6"/>
<accession>A0A2G5C1W6</accession>
<protein>
    <submittedName>
        <fullName evidence="1">Uncharacterized protein</fullName>
    </submittedName>
</protein>
<organism evidence="1 2">
    <name type="scientific">Aquilegia coerulea</name>
    <name type="common">Rocky mountain columbine</name>
    <dbReference type="NCBI Taxonomy" id="218851"/>
    <lineage>
        <taxon>Eukaryota</taxon>
        <taxon>Viridiplantae</taxon>
        <taxon>Streptophyta</taxon>
        <taxon>Embryophyta</taxon>
        <taxon>Tracheophyta</taxon>
        <taxon>Spermatophyta</taxon>
        <taxon>Magnoliopsida</taxon>
        <taxon>Ranunculales</taxon>
        <taxon>Ranunculaceae</taxon>
        <taxon>Thalictroideae</taxon>
        <taxon>Aquilegia</taxon>
    </lineage>
</organism>
<sequence>MKRESQLSGVVPFLRLDKVEPLSTDDERDPYFEPLLSEGERADGEESFKLVFLSVLMLLLSMEEDESPFNVEPDNDSLSDGFLTCLLTSDPDNVHEALVTGQTRDCFFVDESLTLIDVLVPNAGREARLGSTEELLTESETEGLVFLPTIEAALSQLLGSEPDCFPTNPPVLFFSLLVLHLSLEKTFVHLVSPNLKLVFKPLVPSTLCGSKQLILEF</sequence>
<gene>
    <name evidence="1" type="ORF">AQUCO_12000026v1</name>
</gene>
<reference evidence="1 2" key="1">
    <citation type="submission" date="2017-09" db="EMBL/GenBank/DDBJ databases">
        <title>WGS assembly of Aquilegia coerulea Goldsmith.</title>
        <authorList>
            <person name="Hodges S."/>
            <person name="Kramer E."/>
            <person name="Nordborg M."/>
            <person name="Tomkins J."/>
            <person name="Borevitz J."/>
            <person name="Derieg N."/>
            <person name="Yan J."/>
            <person name="Mihaltcheva S."/>
            <person name="Hayes R.D."/>
            <person name="Rokhsar D."/>
        </authorList>
    </citation>
    <scope>NUCLEOTIDE SEQUENCE [LARGE SCALE GENOMIC DNA]</scope>
    <source>
        <strain evidence="2">cv. Goldsmith</strain>
    </source>
</reference>